<dbReference type="InterPro" id="IPR005135">
    <property type="entry name" value="Endo/exonuclease/phosphatase"/>
</dbReference>
<dbReference type="Pfam" id="PF14529">
    <property type="entry name" value="Exo_endo_phos_2"/>
    <property type="match status" value="1"/>
</dbReference>
<comment type="caution">
    <text evidence="2">The sequence shown here is derived from an EMBL/GenBank/DDBJ whole genome shotgun (WGS) entry which is preliminary data.</text>
</comment>
<dbReference type="GO" id="GO:0003824">
    <property type="term" value="F:catalytic activity"/>
    <property type="evidence" value="ECO:0007669"/>
    <property type="project" value="InterPro"/>
</dbReference>
<evidence type="ECO:0000313" key="3">
    <source>
        <dbReference type="Proteomes" id="UP000288725"/>
    </source>
</evidence>
<dbReference type="PANTHER" id="PTHR33481">
    <property type="entry name" value="REVERSE TRANSCRIPTASE"/>
    <property type="match status" value="1"/>
</dbReference>
<dbReference type="InterPro" id="IPR036691">
    <property type="entry name" value="Endo/exonu/phosph_ase_sf"/>
</dbReference>
<sequence>MNELSLCSMLPRGTKTWQGGDHESTIDLVLVSEDLAASMIKCTTHGTEHGSDHRTIETILDVSVPTPKAQDRPLFKNAPWKEINTRISTALETVPMEGTVQEKTDRLMSVVLGAVQALTPKAKPSPHAKRWWTADLTQLRHIHTHWRNRARAARRAGRNDEALENTAKGAAKQYHGAIRQQKKTHWNDFLANNDNIWKAAKYLKSGDDAAFGKVPQLVKADGTRTTNSKEQAVELLTTFFPSLPEHIEEEGERPQRESAVNMPNITMEEVERRLFATKSWKAPGEDGLPAMVWKQIWPAVKHRVLAIFRASLEEGVLPDQWRHAKIIPLKKPGKADYTIAKAWRPISLLATLGKVLESVVAERISHAVETHGLLPTNHFGARKQRSAEQARFHRSPFFQLATALNEIPMENLETINPFTLPPWMERMQTIAEWNDDSTSTRVDQDAMVRIAVSSSARNELVGVGGVIEGPGTVPETFSFTHGMRTDQNPFSGELVAAAYALRFLPQLRGQRVTLLTSNKAAVLTLRNPRQQSGQDRLAA</sequence>
<dbReference type="SUPFAM" id="SSF56219">
    <property type="entry name" value="DNase I-like"/>
    <property type="match status" value="1"/>
</dbReference>
<dbReference type="AlphaFoldDB" id="A0A444SAY1"/>
<feature type="domain" description="Endonuclease/exonuclease/phosphatase" evidence="1">
    <location>
        <begin position="2"/>
        <end position="56"/>
    </location>
</feature>
<proteinExistence type="predicted"/>
<protein>
    <recommendedName>
        <fullName evidence="1">Endonuclease/exonuclease/phosphatase domain-containing protein</fullName>
    </recommendedName>
</protein>
<dbReference type="Proteomes" id="UP000288725">
    <property type="component" value="Unassembled WGS sequence"/>
</dbReference>
<organism evidence="2 3">
    <name type="scientific">Verticillium dahliae</name>
    <name type="common">Verticillium wilt</name>
    <dbReference type="NCBI Taxonomy" id="27337"/>
    <lineage>
        <taxon>Eukaryota</taxon>
        <taxon>Fungi</taxon>
        <taxon>Dikarya</taxon>
        <taxon>Ascomycota</taxon>
        <taxon>Pezizomycotina</taxon>
        <taxon>Sordariomycetes</taxon>
        <taxon>Hypocreomycetidae</taxon>
        <taxon>Glomerellales</taxon>
        <taxon>Plectosphaerellaceae</taxon>
        <taxon>Verticillium</taxon>
    </lineage>
</organism>
<name>A0A444SAY1_VERDA</name>
<evidence type="ECO:0000259" key="1">
    <source>
        <dbReference type="Pfam" id="PF14529"/>
    </source>
</evidence>
<accession>A0A444SAY1</accession>
<dbReference type="PANTHER" id="PTHR33481:SF1">
    <property type="entry name" value="ENDONUCLEASE_EXONUCLEASE_PHOSPHATASE DOMAIN-CONTAINING PROTEIN-RELATED"/>
    <property type="match status" value="1"/>
</dbReference>
<reference evidence="2 3" key="1">
    <citation type="submission" date="2018-12" db="EMBL/GenBank/DDBJ databases">
        <title>Genome of Verticillium dahliae isolate Getta Getta.</title>
        <authorList>
            <person name="Gardiner D.M."/>
        </authorList>
    </citation>
    <scope>NUCLEOTIDE SEQUENCE [LARGE SCALE GENOMIC DNA]</scope>
    <source>
        <strain evidence="2 3">Getta Getta</strain>
    </source>
</reference>
<evidence type="ECO:0000313" key="2">
    <source>
        <dbReference type="EMBL" id="RXG50535.1"/>
    </source>
</evidence>
<gene>
    <name evidence="2" type="ORF">VDGE_30725</name>
</gene>
<dbReference type="Gene3D" id="3.60.10.10">
    <property type="entry name" value="Endonuclease/exonuclease/phosphatase"/>
    <property type="match status" value="1"/>
</dbReference>
<dbReference type="EMBL" id="RSDZ01000006">
    <property type="protein sequence ID" value="RXG50535.1"/>
    <property type="molecule type" value="Genomic_DNA"/>
</dbReference>